<evidence type="ECO:0000256" key="1">
    <source>
        <dbReference type="SAM" id="Coils"/>
    </source>
</evidence>
<dbReference type="SMART" id="SM00717">
    <property type="entry name" value="SANT"/>
    <property type="match status" value="3"/>
</dbReference>
<dbReference type="OrthoDB" id="10258692at2759"/>
<evidence type="ECO:0000313" key="5">
    <source>
        <dbReference type="Proteomes" id="UP000253551"/>
    </source>
</evidence>
<feature type="domain" description="SANT" evidence="3">
    <location>
        <begin position="860"/>
        <end position="904"/>
    </location>
</feature>
<accession>A0A367JI58</accession>
<feature type="coiled-coil region" evidence="1">
    <location>
        <begin position="258"/>
        <end position="285"/>
    </location>
</feature>
<dbReference type="InterPro" id="IPR001005">
    <property type="entry name" value="SANT/Myb"/>
</dbReference>
<evidence type="ECO:0000313" key="4">
    <source>
        <dbReference type="EMBL" id="RCH89624.1"/>
    </source>
</evidence>
<dbReference type="PANTHER" id="PTHR13992:SF39">
    <property type="entry name" value="SMRTER, ISOFORM G"/>
    <property type="match status" value="1"/>
</dbReference>
<dbReference type="InterPro" id="IPR009057">
    <property type="entry name" value="Homeodomain-like_sf"/>
</dbReference>
<feature type="compositionally biased region" description="Polar residues" evidence="2">
    <location>
        <begin position="936"/>
        <end position="949"/>
    </location>
</feature>
<dbReference type="Proteomes" id="UP000253551">
    <property type="component" value="Unassembled WGS sequence"/>
</dbReference>
<feature type="region of interest" description="Disordered" evidence="2">
    <location>
        <begin position="919"/>
        <end position="977"/>
    </location>
</feature>
<dbReference type="Gene3D" id="1.20.58.1880">
    <property type="match status" value="2"/>
</dbReference>
<reference evidence="4 5" key="1">
    <citation type="journal article" date="2018" name="G3 (Bethesda)">
        <title>Phylogenetic and Phylogenomic Definition of Rhizopus Species.</title>
        <authorList>
            <person name="Gryganskyi A.P."/>
            <person name="Golan J."/>
            <person name="Dolatabadi S."/>
            <person name="Mondo S."/>
            <person name="Robb S."/>
            <person name="Idnurm A."/>
            <person name="Muszewska A."/>
            <person name="Steczkiewicz K."/>
            <person name="Masonjones S."/>
            <person name="Liao H.L."/>
            <person name="Gajdeczka M.T."/>
            <person name="Anike F."/>
            <person name="Vuek A."/>
            <person name="Anishchenko I.M."/>
            <person name="Voigt K."/>
            <person name="de Hoog G.S."/>
            <person name="Smith M.E."/>
            <person name="Heitman J."/>
            <person name="Vilgalys R."/>
            <person name="Stajich J.E."/>
        </authorList>
    </citation>
    <scope>NUCLEOTIDE SEQUENCE [LARGE SCALE GENOMIC DNA]</scope>
    <source>
        <strain evidence="4 5">LSU 92-RS-03</strain>
    </source>
</reference>
<dbReference type="InterPro" id="IPR017884">
    <property type="entry name" value="SANT_dom"/>
</dbReference>
<feature type="domain" description="SANT" evidence="3">
    <location>
        <begin position="712"/>
        <end position="763"/>
    </location>
</feature>
<dbReference type="InterPro" id="IPR051571">
    <property type="entry name" value="N-CoR_corepressor"/>
</dbReference>
<feature type="non-terminal residue" evidence="4">
    <location>
        <position position="1"/>
    </location>
</feature>
<feature type="compositionally biased region" description="Basic and acidic residues" evidence="2">
    <location>
        <begin position="149"/>
        <end position="253"/>
    </location>
</feature>
<comment type="caution">
    <text evidence="4">The sequence shown here is derived from an EMBL/GenBank/DDBJ whole genome shotgun (WGS) entry which is preliminary data.</text>
</comment>
<feature type="compositionally biased region" description="Polar residues" evidence="2">
    <location>
        <begin position="919"/>
        <end position="929"/>
    </location>
</feature>
<evidence type="ECO:0000259" key="3">
    <source>
        <dbReference type="PROSITE" id="PS51293"/>
    </source>
</evidence>
<dbReference type="STRING" id="4846.A0A367JI58"/>
<dbReference type="SUPFAM" id="SSF46689">
    <property type="entry name" value="Homeodomain-like"/>
    <property type="match status" value="3"/>
</dbReference>
<evidence type="ECO:0000256" key="2">
    <source>
        <dbReference type="SAM" id="MobiDB-lite"/>
    </source>
</evidence>
<dbReference type="GO" id="GO:0006357">
    <property type="term" value="P:regulation of transcription by RNA polymerase II"/>
    <property type="evidence" value="ECO:0007669"/>
    <property type="project" value="TreeGrafter"/>
</dbReference>
<dbReference type="EMBL" id="PJQM01003301">
    <property type="protein sequence ID" value="RCH89624.1"/>
    <property type="molecule type" value="Genomic_DNA"/>
</dbReference>
<feature type="compositionally biased region" description="Basic and acidic residues" evidence="2">
    <location>
        <begin position="630"/>
        <end position="645"/>
    </location>
</feature>
<feature type="region of interest" description="Disordered" evidence="2">
    <location>
        <begin position="24"/>
        <end position="253"/>
    </location>
</feature>
<sequence length="977" mass="114871">SSNSSSSRYTPYYREDMHYSHYSKSLNLPRREEKNGSTKDNVPSYRYPDWREQRYMDRRDYDNRRYMRYDVPSYKSFNRDDRDYYKRSLDYDRYRSPAVNSSSSSSRGGGRRPGWRLPVDDKVGKPVYSKPKDTANQPLQEKPVISEQSEQKPFLDHPKSEQQKPEQQKPEQQKPEQERSEQEKLEQQEIPKQEKFEQQEKLEQKKHEQENSKQEKHDKETPSEQDEQTVHTKEPHLLIEQSGPKEEEMTQDDIVERIDYVENEISRLEEMLQAKNTQENQDQQQPETVDLPVKDRPQLLGNLMRASSDPDEKLYEQIILNNQKMTMQSSDNEPRVYKSLQDYACYQENTRDFDQLRMKVVNCLHIQDITLKKKKRILKKEFKTLYAQWKKKNLVLDRIRQNEQNKLEKYYRGSLSNIKREEIQNYVDNVIFIAGAPDSLNFSHNEASTYDNLYTSDTVRSEAQLMEMIQKIETLEMRNPESRAKRTTATIPPMILDSRERSRKFDDRSGLVKDPLSYYHTGPNTEDAWNQQEVTAFIKSYIMYPKQFERISRDVGTKTTPQCVLFYYRKKKKIDFKMLLKKGKRAKTSKHRDKMAAAAVLMGTGESRPSRKSKGSALMADLGQVKSSRKTLDDERKSKELRDLEQDNSYWDSAAERKRSKRMSTPIIGPLDPSDMLQESKRRSLNKSRSSRESVQLTTSIYFEEEKNNTNPSAKKWTEDEKETATEAFKQCGRDFPHVSSLLPCKTEEQVRNFYHNTKRKNGPNIFNEENMADEEVSTSQMDTSGDDIALRSFTPPLQPSPGGGIAISHRRQRVRTMSGRTKDTMDDDWTDGDYVTKSSVNRKMGRTTSLTDKRFSYYWSVTEREEFLKYLEMYGCNWEKITNAMKTKTVIQVRNFYYNNEDKMQLKDITNRFYSSQVKNSESENTQRYPPHIMSFSSENPSPQSKASAVTKVADLLNNDEPPEAHQNSWETWFGS</sequence>
<gene>
    <name evidence="4" type="primary">NCOR2</name>
    <name evidence="4" type="ORF">CU098_002364</name>
</gene>
<dbReference type="CDD" id="cd00167">
    <property type="entry name" value="SANT"/>
    <property type="match status" value="3"/>
</dbReference>
<organism evidence="4 5">
    <name type="scientific">Rhizopus stolonifer</name>
    <name type="common">Rhizopus nigricans</name>
    <dbReference type="NCBI Taxonomy" id="4846"/>
    <lineage>
        <taxon>Eukaryota</taxon>
        <taxon>Fungi</taxon>
        <taxon>Fungi incertae sedis</taxon>
        <taxon>Mucoromycota</taxon>
        <taxon>Mucoromycotina</taxon>
        <taxon>Mucoromycetes</taxon>
        <taxon>Mucorales</taxon>
        <taxon>Mucorineae</taxon>
        <taxon>Rhizopodaceae</taxon>
        <taxon>Rhizopus</taxon>
    </lineage>
</organism>
<dbReference type="PROSITE" id="PS51293">
    <property type="entry name" value="SANT"/>
    <property type="match status" value="3"/>
</dbReference>
<dbReference type="GO" id="GO:0034967">
    <property type="term" value="C:Set3 complex"/>
    <property type="evidence" value="ECO:0007669"/>
    <property type="project" value="TreeGrafter"/>
</dbReference>
<dbReference type="AlphaFoldDB" id="A0A367JI58"/>
<proteinExistence type="predicted"/>
<keyword evidence="5" id="KW-1185">Reference proteome</keyword>
<keyword evidence="4" id="KW-0675">Receptor</keyword>
<feature type="compositionally biased region" description="Polar residues" evidence="2">
    <location>
        <begin position="967"/>
        <end position="977"/>
    </location>
</feature>
<feature type="compositionally biased region" description="Basic and acidic residues" evidence="2">
    <location>
        <begin position="48"/>
        <end position="68"/>
    </location>
</feature>
<feature type="region of interest" description="Disordered" evidence="2">
    <location>
        <begin position="774"/>
        <end position="824"/>
    </location>
</feature>
<feature type="compositionally biased region" description="Basic and acidic residues" evidence="2">
    <location>
        <begin position="77"/>
        <end position="95"/>
    </location>
</feature>
<name>A0A367JI58_RHIST</name>
<dbReference type="PANTHER" id="PTHR13992">
    <property type="entry name" value="NUCLEAR RECEPTOR CO-REPRESSOR RELATED NCOR"/>
    <property type="match status" value="1"/>
</dbReference>
<keyword evidence="1" id="KW-0175">Coiled coil</keyword>
<dbReference type="Gene3D" id="1.10.10.60">
    <property type="entry name" value="Homeodomain-like"/>
    <property type="match status" value="1"/>
</dbReference>
<dbReference type="Pfam" id="PF00249">
    <property type="entry name" value="Myb_DNA-binding"/>
    <property type="match status" value="2"/>
</dbReference>
<protein>
    <submittedName>
        <fullName evidence="4">Nuclear receptor corepressor 2</fullName>
    </submittedName>
</protein>
<feature type="region of interest" description="Disordered" evidence="2">
    <location>
        <begin position="601"/>
        <end position="693"/>
    </location>
</feature>
<feature type="domain" description="SANT" evidence="3">
    <location>
        <begin position="524"/>
        <end position="575"/>
    </location>
</feature>